<evidence type="ECO:0000313" key="2">
    <source>
        <dbReference type="Proteomes" id="UP000290289"/>
    </source>
</evidence>
<protein>
    <submittedName>
        <fullName evidence="1">Uncharacterized protein</fullName>
    </submittedName>
</protein>
<reference evidence="1 2" key="1">
    <citation type="submission" date="2018-10" db="EMBL/GenBank/DDBJ databases">
        <title>A high-quality apple genome assembly.</title>
        <authorList>
            <person name="Hu J."/>
        </authorList>
    </citation>
    <scope>NUCLEOTIDE SEQUENCE [LARGE SCALE GENOMIC DNA]</scope>
    <source>
        <strain evidence="2">cv. HFTH1</strain>
        <tissue evidence="1">Young leaf</tissue>
    </source>
</reference>
<name>A0A498HH61_MALDO</name>
<dbReference type="EMBL" id="RDQH01000343">
    <property type="protein sequence ID" value="RXH68461.1"/>
    <property type="molecule type" value="Genomic_DNA"/>
</dbReference>
<evidence type="ECO:0000313" key="1">
    <source>
        <dbReference type="EMBL" id="RXH68461.1"/>
    </source>
</evidence>
<keyword evidence="2" id="KW-1185">Reference proteome</keyword>
<dbReference type="AlphaFoldDB" id="A0A498HH61"/>
<organism evidence="1 2">
    <name type="scientific">Malus domestica</name>
    <name type="common">Apple</name>
    <name type="synonym">Pyrus malus</name>
    <dbReference type="NCBI Taxonomy" id="3750"/>
    <lineage>
        <taxon>Eukaryota</taxon>
        <taxon>Viridiplantae</taxon>
        <taxon>Streptophyta</taxon>
        <taxon>Embryophyta</taxon>
        <taxon>Tracheophyta</taxon>
        <taxon>Spermatophyta</taxon>
        <taxon>Magnoliopsida</taxon>
        <taxon>eudicotyledons</taxon>
        <taxon>Gunneridae</taxon>
        <taxon>Pentapetalae</taxon>
        <taxon>rosids</taxon>
        <taxon>fabids</taxon>
        <taxon>Rosales</taxon>
        <taxon>Rosaceae</taxon>
        <taxon>Amygdaloideae</taxon>
        <taxon>Maleae</taxon>
        <taxon>Malus</taxon>
    </lineage>
</organism>
<gene>
    <name evidence="1" type="ORF">DVH24_030794</name>
</gene>
<accession>A0A498HH61</accession>
<comment type="caution">
    <text evidence="1">The sequence shown here is derived from an EMBL/GenBank/DDBJ whole genome shotgun (WGS) entry which is preliminary data.</text>
</comment>
<dbReference type="Proteomes" id="UP000290289">
    <property type="component" value="Chromosome 17"/>
</dbReference>
<sequence length="132" mass="14366">MRKKRVWIGGLCEAAIGVSNGVCPEGRGMEYWAIDMEFDENIGWGSWKEIGVANLGIGEKLLFAAKISNSLVDLNSTLLQEFKAALQNPTEFSSNSLAIVAKILSLSDKFELSSSPEAAWGRRIRDGFLGLG</sequence>
<proteinExistence type="predicted"/>